<dbReference type="EMBL" id="CP141261">
    <property type="protein sequence ID" value="WRL63185.1"/>
    <property type="molecule type" value="Genomic_DNA"/>
</dbReference>
<feature type="compositionally biased region" description="Low complexity" evidence="1">
    <location>
        <begin position="32"/>
        <end position="50"/>
    </location>
</feature>
<name>A0ABZ1AXF8_9ACTN</name>
<feature type="region of interest" description="Disordered" evidence="1">
    <location>
        <begin position="32"/>
        <end position="60"/>
    </location>
</feature>
<evidence type="ECO:0000313" key="2">
    <source>
        <dbReference type="EMBL" id="WRL63185.1"/>
    </source>
</evidence>
<reference evidence="2 3" key="1">
    <citation type="submission" date="2023-12" db="EMBL/GenBank/DDBJ databases">
        <title>Blastococcus brunescens sp. nov., an actonobacterium isolated from sandstone collected in sahara desert.</title>
        <authorList>
            <person name="Gtari M."/>
            <person name="Ghodhbane F."/>
        </authorList>
    </citation>
    <scope>NUCLEOTIDE SEQUENCE [LARGE SCALE GENOMIC DNA]</scope>
    <source>
        <strain evidence="2 3">BMG 8361</strain>
    </source>
</reference>
<accession>A0ABZ1AXF8</accession>
<proteinExistence type="predicted"/>
<gene>
    <name evidence="2" type="ORF">U6N30_25885</name>
</gene>
<dbReference type="Proteomes" id="UP001324287">
    <property type="component" value="Chromosome"/>
</dbReference>
<evidence type="ECO:0000256" key="1">
    <source>
        <dbReference type="SAM" id="MobiDB-lite"/>
    </source>
</evidence>
<organism evidence="2 3">
    <name type="scientific">Blastococcus brunescens</name>
    <dbReference type="NCBI Taxonomy" id="1564165"/>
    <lineage>
        <taxon>Bacteria</taxon>
        <taxon>Bacillati</taxon>
        <taxon>Actinomycetota</taxon>
        <taxon>Actinomycetes</taxon>
        <taxon>Geodermatophilales</taxon>
        <taxon>Geodermatophilaceae</taxon>
        <taxon>Blastococcus</taxon>
    </lineage>
</organism>
<evidence type="ECO:0008006" key="4">
    <source>
        <dbReference type="Google" id="ProtNLM"/>
    </source>
</evidence>
<evidence type="ECO:0000313" key="3">
    <source>
        <dbReference type="Proteomes" id="UP001324287"/>
    </source>
</evidence>
<dbReference type="RefSeq" id="WP_324274521.1">
    <property type="nucleotide sequence ID" value="NZ_CP141261.1"/>
</dbReference>
<sequence length="60" mass="6295">MIVRTPAMLRRLLGRRAVAGRDPVELAREAVVGAAGSSSGATTSRSSSGSWTPAWRPRSS</sequence>
<keyword evidence="3" id="KW-1185">Reference proteome</keyword>
<protein>
    <recommendedName>
        <fullName evidence="4">Nitroreductase domain-containing protein</fullName>
    </recommendedName>
</protein>